<protein>
    <submittedName>
        <fullName evidence="12">Putative fimbrial chaperone</fullName>
    </submittedName>
</protein>
<evidence type="ECO:0000256" key="6">
    <source>
        <dbReference type="ARBA" id="ARBA00023186"/>
    </source>
</evidence>
<evidence type="ECO:0000259" key="10">
    <source>
        <dbReference type="Pfam" id="PF00345"/>
    </source>
</evidence>
<dbReference type="OrthoDB" id="9131059at2"/>
<keyword evidence="13" id="KW-1185">Reference proteome</keyword>
<dbReference type="InterPro" id="IPR013783">
    <property type="entry name" value="Ig-like_fold"/>
</dbReference>
<dbReference type="EMBL" id="JMTB01000085">
    <property type="protein sequence ID" value="KFC06196.1"/>
    <property type="molecule type" value="Genomic_DNA"/>
</dbReference>
<dbReference type="Proteomes" id="UP000028630">
    <property type="component" value="Unassembled WGS sequence"/>
</dbReference>
<name>A0A085A7K1_9ENTR</name>
<feature type="domain" description="Pili assembly chaperone N-terminal" evidence="10">
    <location>
        <begin position="19"/>
        <end position="136"/>
    </location>
</feature>
<dbReference type="InterPro" id="IPR050643">
    <property type="entry name" value="Periplasmic_pilus_chap"/>
</dbReference>
<reference evidence="13" key="1">
    <citation type="submission" date="2014-05" db="EMBL/GenBank/DDBJ databases">
        <title>ATOL: Assembling a taxonomically balanced genome-scale reconstruction of the evolutionary history of the Enterobacteriaceae.</title>
        <authorList>
            <person name="Plunkett G. III"/>
            <person name="Neeno-Eckwall E.C."/>
            <person name="Glasner J.D."/>
            <person name="Perna N.T."/>
        </authorList>
    </citation>
    <scope>NUCLEOTIDE SEQUENCE [LARGE SCALE GENOMIC DNA]</scope>
    <source>
        <strain evidence="13">ATCC 49490</strain>
    </source>
</reference>
<dbReference type="Gene3D" id="2.60.40.10">
    <property type="entry name" value="Immunoglobulins"/>
    <property type="match status" value="2"/>
</dbReference>
<dbReference type="InterPro" id="IPR018046">
    <property type="entry name" value="Pili_assmbl_chaperone_CS"/>
</dbReference>
<feature type="domain" description="Pili assembly chaperone C-terminal" evidence="11">
    <location>
        <begin position="158"/>
        <end position="220"/>
    </location>
</feature>
<dbReference type="RefSeq" id="WP_038157850.1">
    <property type="nucleotide sequence ID" value="NZ_JMTB01000085.1"/>
</dbReference>
<feature type="chain" id="PRO_5001786189" evidence="9">
    <location>
        <begin position="19"/>
        <end position="228"/>
    </location>
</feature>
<dbReference type="InterPro" id="IPR016148">
    <property type="entry name" value="Pili_assmbl_chaperone_C"/>
</dbReference>
<dbReference type="PROSITE" id="PS00635">
    <property type="entry name" value="PILI_CHAPERONE"/>
    <property type="match status" value="1"/>
</dbReference>
<dbReference type="AlphaFoldDB" id="A0A085A7K1"/>
<keyword evidence="7" id="KW-0393">Immunoglobulin domain</keyword>
<dbReference type="eggNOG" id="COG3121">
    <property type="taxonomic scope" value="Bacteria"/>
</dbReference>
<keyword evidence="6 8" id="KW-0143">Chaperone</keyword>
<evidence type="ECO:0000313" key="13">
    <source>
        <dbReference type="Proteomes" id="UP000028630"/>
    </source>
</evidence>
<evidence type="ECO:0000256" key="7">
    <source>
        <dbReference type="ARBA" id="ARBA00023319"/>
    </source>
</evidence>
<dbReference type="InterPro" id="IPR016147">
    <property type="entry name" value="Pili_assmbl_chaperone_N"/>
</dbReference>
<evidence type="ECO:0000256" key="5">
    <source>
        <dbReference type="ARBA" id="ARBA00022764"/>
    </source>
</evidence>
<proteinExistence type="inferred from homology"/>
<dbReference type="PANTHER" id="PTHR30251:SF2">
    <property type="entry name" value="FIMBRIAL CHAPERONE YADV-RELATED"/>
    <property type="match status" value="1"/>
</dbReference>
<dbReference type="PANTHER" id="PTHR30251">
    <property type="entry name" value="PILUS ASSEMBLY CHAPERONE"/>
    <property type="match status" value="1"/>
</dbReference>
<dbReference type="PRINTS" id="PR00969">
    <property type="entry name" value="CHAPERONPILI"/>
</dbReference>
<organism evidence="12 13">
    <name type="scientific">Trabulsiella guamensis ATCC 49490</name>
    <dbReference type="NCBI Taxonomy" id="1005994"/>
    <lineage>
        <taxon>Bacteria</taxon>
        <taxon>Pseudomonadati</taxon>
        <taxon>Pseudomonadota</taxon>
        <taxon>Gammaproteobacteria</taxon>
        <taxon>Enterobacterales</taxon>
        <taxon>Enterobacteriaceae</taxon>
        <taxon>Trabulsiella</taxon>
    </lineage>
</organism>
<sequence>MKKQLASLLFLVSLQAPAGIQVDETRVIYNGNEKSAALSIHNDTDETWMVQTWLDTGDASKTPNNLPMQVVPPILKLAGNKDAILRFIYSGSGLPTDRESVYWINVQEIPPSAKQENVLQIAVRTRVKLFYRPASINTTLLKEAQSLRWQKQGNTLRVTNNGPLHVTFGVVTLKGNGNKTWKVDADMVKPNDTLSIPLPAGAIAATSLSFTFINDYGGHTDVKDARIQ</sequence>
<dbReference type="InterPro" id="IPR036316">
    <property type="entry name" value="Pili_assmbl_chap_C_dom_sf"/>
</dbReference>
<keyword evidence="4 9" id="KW-0732">Signal</keyword>
<accession>A0A085A7K1</accession>
<gene>
    <name evidence="12" type="ORF">GTGU_02717</name>
</gene>
<evidence type="ECO:0000256" key="4">
    <source>
        <dbReference type="ARBA" id="ARBA00022729"/>
    </source>
</evidence>
<evidence type="ECO:0000259" key="11">
    <source>
        <dbReference type="Pfam" id="PF02753"/>
    </source>
</evidence>
<evidence type="ECO:0000256" key="8">
    <source>
        <dbReference type="RuleBase" id="RU003918"/>
    </source>
</evidence>
<dbReference type="Pfam" id="PF02753">
    <property type="entry name" value="PapD_C"/>
    <property type="match status" value="1"/>
</dbReference>
<dbReference type="GO" id="GO:0071555">
    <property type="term" value="P:cell wall organization"/>
    <property type="evidence" value="ECO:0007669"/>
    <property type="project" value="InterPro"/>
</dbReference>
<dbReference type="Pfam" id="PF00345">
    <property type="entry name" value="PapD_N"/>
    <property type="match status" value="1"/>
</dbReference>
<evidence type="ECO:0000256" key="9">
    <source>
        <dbReference type="SAM" id="SignalP"/>
    </source>
</evidence>
<keyword evidence="3" id="KW-1029">Fimbrium biogenesis</keyword>
<keyword evidence="5" id="KW-0574">Periplasm</keyword>
<dbReference type="SUPFAM" id="SSF49354">
    <property type="entry name" value="PapD-like"/>
    <property type="match status" value="1"/>
</dbReference>
<comment type="subcellular location">
    <subcellularLocation>
        <location evidence="1 8">Periplasm</location>
    </subcellularLocation>
</comment>
<dbReference type="InterPro" id="IPR001829">
    <property type="entry name" value="Pili_assmbl_chaperone_bac"/>
</dbReference>
<evidence type="ECO:0000313" key="12">
    <source>
        <dbReference type="EMBL" id="KFC06196.1"/>
    </source>
</evidence>
<evidence type="ECO:0000256" key="1">
    <source>
        <dbReference type="ARBA" id="ARBA00004418"/>
    </source>
</evidence>
<dbReference type="GO" id="GO:0030288">
    <property type="term" value="C:outer membrane-bounded periplasmic space"/>
    <property type="evidence" value="ECO:0007669"/>
    <property type="project" value="InterPro"/>
</dbReference>
<feature type="signal peptide" evidence="9">
    <location>
        <begin position="1"/>
        <end position="18"/>
    </location>
</feature>
<comment type="similarity">
    <text evidence="2 8">Belongs to the periplasmic pilus chaperone family.</text>
</comment>
<dbReference type="InterPro" id="IPR008962">
    <property type="entry name" value="PapD-like_sf"/>
</dbReference>
<evidence type="ECO:0000256" key="3">
    <source>
        <dbReference type="ARBA" id="ARBA00022558"/>
    </source>
</evidence>
<comment type="caution">
    <text evidence="12">The sequence shown here is derived from an EMBL/GenBank/DDBJ whole genome shotgun (WGS) entry which is preliminary data.</text>
</comment>
<evidence type="ECO:0000256" key="2">
    <source>
        <dbReference type="ARBA" id="ARBA00007399"/>
    </source>
</evidence>
<dbReference type="SUPFAM" id="SSF49584">
    <property type="entry name" value="Periplasmic chaperone C-domain"/>
    <property type="match status" value="1"/>
</dbReference>